<dbReference type="InterPro" id="IPR050330">
    <property type="entry name" value="Bact_OuterMem_StrucFunc"/>
</dbReference>
<keyword evidence="2 3" id="KW-0472">Membrane</keyword>
<dbReference type="InterPro" id="IPR006664">
    <property type="entry name" value="OMP_bac"/>
</dbReference>
<dbReference type="RefSeq" id="WP_231926479.1">
    <property type="nucleotide sequence ID" value="NZ_LS483452.1"/>
</dbReference>
<name>A0A330M3Y3_9GAMM</name>
<gene>
    <name evidence="6" type="ORF">SHEWBE_1784</name>
</gene>
<dbReference type="EMBL" id="LS483452">
    <property type="protein sequence ID" value="SQH75750.1"/>
    <property type="molecule type" value="Genomic_DNA"/>
</dbReference>
<dbReference type="Proteomes" id="UP000250123">
    <property type="component" value="Chromosome SHEWBE"/>
</dbReference>
<feature type="signal peptide" evidence="4">
    <location>
        <begin position="1"/>
        <end position="23"/>
    </location>
</feature>
<keyword evidence="6" id="KW-0969">Cilium</keyword>
<keyword evidence="4" id="KW-0732">Signal</keyword>
<dbReference type="PANTHER" id="PTHR30329:SF20">
    <property type="entry name" value="EXPORTED PROTEIN"/>
    <property type="match status" value="1"/>
</dbReference>
<dbReference type="PROSITE" id="PS51123">
    <property type="entry name" value="OMPA_2"/>
    <property type="match status" value="1"/>
</dbReference>
<evidence type="ECO:0000256" key="3">
    <source>
        <dbReference type="PROSITE-ProRule" id="PRU00473"/>
    </source>
</evidence>
<evidence type="ECO:0000256" key="4">
    <source>
        <dbReference type="SAM" id="SignalP"/>
    </source>
</evidence>
<dbReference type="CDD" id="cd07185">
    <property type="entry name" value="OmpA_C-like"/>
    <property type="match status" value="1"/>
</dbReference>
<dbReference type="PANTHER" id="PTHR30329">
    <property type="entry name" value="STATOR ELEMENT OF FLAGELLAR MOTOR COMPLEX"/>
    <property type="match status" value="1"/>
</dbReference>
<dbReference type="AlphaFoldDB" id="A0A330M3Y3"/>
<comment type="subcellular location">
    <subcellularLocation>
        <location evidence="1">Cell outer membrane</location>
    </subcellularLocation>
</comment>
<evidence type="ECO:0000313" key="7">
    <source>
        <dbReference type="Proteomes" id="UP000250123"/>
    </source>
</evidence>
<evidence type="ECO:0000256" key="1">
    <source>
        <dbReference type="ARBA" id="ARBA00004442"/>
    </source>
</evidence>
<dbReference type="InterPro" id="IPR006665">
    <property type="entry name" value="OmpA-like"/>
</dbReference>
<feature type="domain" description="OmpA-like" evidence="5">
    <location>
        <begin position="73"/>
        <end position="190"/>
    </location>
</feature>
<sequence length="201" mass="22232">MMNKCWLTLLCFIGLVLSPVAFGWNDSDKDGVPDIKDACPHTPMGVLVDASGCDKSRLFKPICLITSDDKVYPETCIQATELALNFEFAKTEILYSQWPVLAQIKQFLQLNDVKLCLIGHTDSVGSVEANLLLSEVRAKTVMGILVDDYGFDPERFIVRGMGTRSPLSTNDTPVGRALNRRVNFVVLDLNCVNPDICLGNF</sequence>
<evidence type="ECO:0000256" key="2">
    <source>
        <dbReference type="ARBA" id="ARBA00023136"/>
    </source>
</evidence>
<dbReference type="InterPro" id="IPR036737">
    <property type="entry name" value="OmpA-like_sf"/>
</dbReference>
<dbReference type="SUPFAM" id="SSF103088">
    <property type="entry name" value="OmpA-like"/>
    <property type="match status" value="1"/>
</dbReference>
<protein>
    <submittedName>
        <fullName evidence="6">Flagellar motor protein MotB</fullName>
    </submittedName>
</protein>
<proteinExistence type="predicted"/>
<dbReference type="PRINTS" id="PR01021">
    <property type="entry name" value="OMPADOMAIN"/>
</dbReference>
<feature type="chain" id="PRO_5016235609" evidence="4">
    <location>
        <begin position="24"/>
        <end position="201"/>
    </location>
</feature>
<dbReference type="SUPFAM" id="SSF103647">
    <property type="entry name" value="TSP type-3 repeat"/>
    <property type="match status" value="1"/>
</dbReference>
<dbReference type="Gene3D" id="3.30.1330.60">
    <property type="entry name" value="OmpA-like domain"/>
    <property type="match status" value="1"/>
</dbReference>
<dbReference type="Pfam" id="PF00691">
    <property type="entry name" value="OmpA"/>
    <property type="match status" value="1"/>
</dbReference>
<keyword evidence="6" id="KW-0282">Flagellum</keyword>
<organism evidence="6 7">
    <name type="scientific">Shewanella benthica</name>
    <dbReference type="NCBI Taxonomy" id="43661"/>
    <lineage>
        <taxon>Bacteria</taxon>
        <taxon>Pseudomonadati</taxon>
        <taxon>Pseudomonadota</taxon>
        <taxon>Gammaproteobacteria</taxon>
        <taxon>Alteromonadales</taxon>
        <taxon>Shewanellaceae</taxon>
        <taxon>Shewanella</taxon>
    </lineage>
</organism>
<dbReference type="KEGG" id="sbk:SHEWBE_1784"/>
<keyword evidence="6" id="KW-0966">Cell projection</keyword>
<evidence type="ECO:0000259" key="5">
    <source>
        <dbReference type="PROSITE" id="PS51123"/>
    </source>
</evidence>
<dbReference type="InterPro" id="IPR028974">
    <property type="entry name" value="TSP_type-3_rpt"/>
</dbReference>
<accession>A0A330M3Y3</accession>
<evidence type="ECO:0000313" key="6">
    <source>
        <dbReference type="EMBL" id="SQH75750.1"/>
    </source>
</evidence>
<dbReference type="GO" id="GO:0009279">
    <property type="term" value="C:cell outer membrane"/>
    <property type="evidence" value="ECO:0007669"/>
    <property type="project" value="UniProtKB-SubCell"/>
</dbReference>
<reference evidence="7" key="1">
    <citation type="submission" date="2018-06" db="EMBL/GenBank/DDBJ databases">
        <authorList>
            <person name="Cea G.-C."/>
            <person name="William W."/>
        </authorList>
    </citation>
    <scope>NUCLEOTIDE SEQUENCE [LARGE SCALE GENOMIC DNA]</scope>
    <source>
        <strain evidence="7">DB21MT-2</strain>
    </source>
</reference>
<dbReference type="GO" id="GO:0005509">
    <property type="term" value="F:calcium ion binding"/>
    <property type="evidence" value="ECO:0007669"/>
    <property type="project" value="InterPro"/>
</dbReference>